<accession>A0A370H7Y7</accession>
<name>A0A370H7Y7_9HYPH</name>
<gene>
    <name evidence="1" type="ORF">DES45_11544</name>
</gene>
<reference evidence="1 2" key="1">
    <citation type="submission" date="2018-07" db="EMBL/GenBank/DDBJ databases">
        <title>Genomic Encyclopedia of Type Strains, Phase IV (KMG-IV): sequencing the most valuable type-strain genomes for metagenomic binning, comparative biology and taxonomic classification.</title>
        <authorList>
            <person name="Goeker M."/>
        </authorList>
    </citation>
    <scope>NUCLEOTIDE SEQUENCE [LARGE SCALE GENOMIC DNA]</scope>
    <source>
        <strain evidence="1 2">DSM 14364</strain>
    </source>
</reference>
<evidence type="ECO:0000313" key="1">
    <source>
        <dbReference type="EMBL" id="RDI52419.1"/>
    </source>
</evidence>
<proteinExistence type="predicted"/>
<evidence type="ECO:0000313" key="2">
    <source>
        <dbReference type="Proteomes" id="UP000254925"/>
    </source>
</evidence>
<protein>
    <submittedName>
        <fullName evidence="1">Uncharacterized protein</fullName>
    </submittedName>
</protein>
<comment type="caution">
    <text evidence="1">The sequence shown here is derived from an EMBL/GenBank/DDBJ whole genome shotgun (WGS) entry which is preliminary data.</text>
</comment>
<dbReference type="Proteomes" id="UP000254925">
    <property type="component" value="Unassembled WGS sequence"/>
</dbReference>
<sequence>MKAFLGLISAAVLLFAIGGEAWAQSSPSNRSCKRGEQMKAGVCQPITRGSSNR</sequence>
<dbReference type="EMBL" id="QQBB01000015">
    <property type="protein sequence ID" value="RDI52419.1"/>
    <property type="molecule type" value="Genomic_DNA"/>
</dbReference>
<dbReference type="AlphaFoldDB" id="A0A370H7Y7"/>
<organism evidence="1 2">
    <name type="scientific">Microvirga subterranea</name>
    <dbReference type="NCBI Taxonomy" id="186651"/>
    <lineage>
        <taxon>Bacteria</taxon>
        <taxon>Pseudomonadati</taxon>
        <taxon>Pseudomonadota</taxon>
        <taxon>Alphaproteobacteria</taxon>
        <taxon>Hyphomicrobiales</taxon>
        <taxon>Methylobacteriaceae</taxon>
        <taxon>Microvirga</taxon>
    </lineage>
</organism>
<keyword evidence="2" id="KW-1185">Reference proteome</keyword>